<organism evidence="2 3">
    <name type="scientific">Champsocephalus gunnari</name>
    <name type="common">Mackerel icefish</name>
    <dbReference type="NCBI Taxonomy" id="52237"/>
    <lineage>
        <taxon>Eukaryota</taxon>
        <taxon>Metazoa</taxon>
        <taxon>Chordata</taxon>
        <taxon>Craniata</taxon>
        <taxon>Vertebrata</taxon>
        <taxon>Euteleostomi</taxon>
        <taxon>Actinopterygii</taxon>
        <taxon>Neopterygii</taxon>
        <taxon>Teleostei</taxon>
        <taxon>Neoteleostei</taxon>
        <taxon>Acanthomorphata</taxon>
        <taxon>Eupercaria</taxon>
        <taxon>Perciformes</taxon>
        <taxon>Notothenioidei</taxon>
        <taxon>Channichthyidae</taxon>
        <taxon>Champsocephalus</taxon>
    </lineage>
</organism>
<feature type="compositionally biased region" description="Acidic residues" evidence="1">
    <location>
        <begin position="8"/>
        <end position="29"/>
    </location>
</feature>
<evidence type="ECO:0000313" key="3">
    <source>
        <dbReference type="Proteomes" id="UP001331515"/>
    </source>
</evidence>
<evidence type="ECO:0000313" key="2">
    <source>
        <dbReference type="EMBL" id="KAK5917421.1"/>
    </source>
</evidence>
<keyword evidence="3" id="KW-1185">Reference proteome</keyword>
<gene>
    <name evidence="2" type="ORF">CgunFtcFv8_012311</name>
</gene>
<dbReference type="EMBL" id="JAURVH010001526">
    <property type="protein sequence ID" value="KAK5917421.1"/>
    <property type="molecule type" value="Genomic_DNA"/>
</dbReference>
<dbReference type="AlphaFoldDB" id="A0AAN8HIY0"/>
<evidence type="ECO:0000256" key="1">
    <source>
        <dbReference type="SAM" id="MobiDB-lite"/>
    </source>
</evidence>
<feature type="region of interest" description="Disordered" evidence="1">
    <location>
        <begin position="1"/>
        <end position="29"/>
    </location>
</feature>
<accession>A0AAN8HIY0</accession>
<comment type="caution">
    <text evidence="2">The sequence shown here is derived from an EMBL/GenBank/DDBJ whole genome shotgun (WGS) entry which is preliminary data.</text>
</comment>
<protein>
    <submittedName>
        <fullName evidence="2">Uncharacterized protein</fullName>
    </submittedName>
</protein>
<sequence length="58" mass="6844">MNKPQEFDSYELEELSDEERAESSSEDELEVLLNGTPEQKKKLIREYLTGGERVLERR</sequence>
<dbReference type="Proteomes" id="UP001331515">
    <property type="component" value="Unassembled WGS sequence"/>
</dbReference>
<reference evidence="2 3" key="1">
    <citation type="journal article" date="2023" name="Mol. Biol. Evol.">
        <title>Genomics of Secondarily Temperate Adaptation in the Only Non-Antarctic Icefish.</title>
        <authorList>
            <person name="Rivera-Colon A.G."/>
            <person name="Rayamajhi N."/>
            <person name="Minhas B.F."/>
            <person name="Madrigal G."/>
            <person name="Bilyk K.T."/>
            <person name="Yoon V."/>
            <person name="Hune M."/>
            <person name="Gregory S."/>
            <person name="Cheng C.H.C."/>
            <person name="Catchen J.M."/>
        </authorList>
    </citation>
    <scope>NUCLEOTIDE SEQUENCE [LARGE SCALE GENOMIC DNA]</scope>
    <source>
        <tissue evidence="2">White muscle</tissue>
    </source>
</reference>
<proteinExistence type="predicted"/>
<name>A0AAN8HIY0_CHAGU</name>